<sequence length="191" mass="21504">MREKDTAKQTSIIDEVSNIILNEGIAAVSMSKIAKASGISSSTIYVYFTDKEDVLKQVYLAKKEMLATFLLKNIEATTDNPVIFAQQFMRALYEFGMQYYEALMIIEQFNSSPVRNNLQISQAESYRGFERLFEATSHAPQFVTDSAAVILGFAYAPIVLYVKARKTNQLAAQTISIEQVIDMCMHALLKE</sequence>
<dbReference type="GO" id="GO:0003677">
    <property type="term" value="F:DNA binding"/>
    <property type="evidence" value="ECO:0007669"/>
    <property type="project" value="UniProtKB-UniRule"/>
</dbReference>
<dbReference type="InterPro" id="IPR050624">
    <property type="entry name" value="HTH-type_Tx_Regulator"/>
</dbReference>
<organism evidence="4 7">
    <name type="scientific">Levilactobacillus brevis</name>
    <name type="common">Lactobacillus brevis</name>
    <dbReference type="NCBI Taxonomy" id="1580"/>
    <lineage>
        <taxon>Bacteria</taxon>
        <taxon>Bacillati</taxon>
        <taxon>Bacillota</taxon>
        <taxon>Bacilli</taxon>
        <taxon>Lactobacillales</taxon>
        <taxon>Lactobacillaceae</taxon>
        <taxon>Levilactobacillus</taxon>
    </lineage>
</organism>
<reference evidence="4" key="2">
    <citation type="submission" date="2020-12" db="EMBL/GenBank/DDBJ databases">
        <authorList>
            <person name="Mcmullen J.G."/>
        </authorList>
    </citation>
    <scope>NUCLEOTIDE SEQUENCE</scope>
    <source>
        <strain evidence="4">Dm-2019-70</strain>
    </source>
</reference>
<evidence type="ECO:0000256" key="1">
    <source>
        <dbReference type="ARBA" id="ARBA00023125"/>
    </source>
</evidence>
<evidence type="ECO:0000313" key="5">
    <source>
        <dbReference type="EMBL" id="QCZ52115.1"/>
    </source>
</evidence>
<reference evidence="4" key="3">
    <citation type="submission" date="2022-09" db="EMBL/GenBank/DDBJ databases">
        <title>Genome-inferred correspondence between phylogeny and metabolic traits in the wild Drosophila gut microbiome.</title>
        <authorList>
            <person name="Bueno E."/>
            <person name="Blow F."/>
            <person name="Douglas A.E."/>
        </authorList>
    </citation>
    <scope>NUCLEOTIDE SEQUENCE</scope>
    <source>
        <strain evidence="4">Dm-2019-70</strain>
    </source>
</reference>
<dbReference type="SUPFAM" id="SSF46689">
    <property type="entry name" value="Homeodomain-like"/>
    <property type="match status" value="1"/>
</dbReference>
<evidence type="ECO:0000313" key="6">
    <source>
        <dbReference type="Proteomes" id="UP000307074"/>
    </source>
</evidence>
<evidence type="ECO:0000313" key="7">
    <source>
        <dbReference type="Proteomes" id="UP000676478"/>
    </source>
</evidence>
<keyword evidence="1 2" id="KW-0238">DNA-binding</keyword>
<dbReference type="EMBL" id="JAERKF010000002">
    <property type="protein sequence ID" value="MBS1009754.1"/>
    <property type="molecule type" value="Genomic_DNA"/>
</dbReference>
<evidence type="ECO:0000256" key="2">
    <source>
        <dbReference type="PROSITE-ProRule" id="PRU00335"/>
    </source>
</evidence>
<name>A0A0C1Q4V5_LEVBR</name>
<dbReference type="AlphaFoldDB" id="A0A0C1Q4V5"/>
<reference evidence="5 6" key="1">
    <citation type="submission" date="2018-07" db="EMBL/GenBank/DDBJ databases">
        <authorList>
            <person name="Feyereisen M."/>
        </authorList>
    </citation>
    <scope>NUCLEOTIDE SEQUENCE [LARGE SCALE GENOMIC DNA]</scope>
    <source>
        <strain evidence="5 6">UCCLBBS449</strain>
    </source>
</reference>
<dbReference type="Proteomes" id="UP000307074">
    <property type="component" value="Chromosome"/>
</dbReference>
<dbReference type="Pfam" id="PF00440">
    <property type="entry name" value="TetR_N"/>
    <property type="match status" value="1"/>
</dbReference>
<dbReference type="RefSeq" id="WP_039106905.1">
    <property type="nucleotide sequence ID" value="NZ_CAKMAP010000003.1"/>
</dbReference>
<feature type="DNA-binding region" description="H-T-H motif" evidence="2">
    <location>
        <begin position="29"/>
        <end position="48"/>
    </location>
</feature>
<dbReference type="Gene3D" id="1.10.357.10">
    <property type="entry name" value="Tetracycline Repressor, domain 2"/>
    <property type="match status" value="1"/>
</dbReference>
<gene>
    <name evidence="4" type="ORF">JK167_02755</name>
    <name evidence="5" type="ORF">UCCLBBS449_0118</name>
</gene>
<dbReference type="EMBL" id="CP031198">
    <property type="protein sequence ID" value="QCZ52115.1"/>
    <property type="molecule type" value="Genomic_DNA"/>
</dbReference>
<dbReference type="PRINTS" id="PR00455">
    <property type="entry name" value="HTHTETR"/>
</dbReference>
<dbReference type="PANTHER" id="PTHR43479">
    <property type="entry name" value="ACREF/ENVCD OPERON REPRESSOR-RELATED"/>
    <property type="match status" value="1"/>
</dbReference>
<evidence type="ECO:0000259" key="3">
    <source>
        <dbReference type="PROSITE" id="PS50977"/>
    </source>
</evidence>
<dbReference type="PANTHER" id="PTHR43479:SF11">
    <property type="entry name" value="ACREF_ENVCD OPERON REPRESSOR-RELATED"/>
    <property type="match status" value="1"/>
</dbReference>
<dbReference type="Proteomes" id="UP000676478">
    <property type="component" value="Unassembled WGS sequence"/>
</dbReference>
<protein>
    <submittedName>
        <fullName evidence="4">TetR/AcrR family transcriptional regulator</fullName>
    </submittedName>
    <submittedName>
        <fullName evidence="5">Transcription regulator TetR family</fullName>
    </submittedName>
</protein>
<dbReference type="InterPro" id="IPR009057">
    <property type="entry name" value="Homeodomain-like_sf"/>
</dbReference>
<dbReference type="PROSITE" id="PS50977">
    <property type="entry name" value="HTH_TETR_2"/>
    <property type="match status" value="1"/>
</dbReference>
<dbReference type="InterPro" id="IPR001647">
    <property type="entry name" value="HTH_TetR"/>
</dbReference>
<dbReference type="OrthoDB" id="9809994at2"/>
<proteinExistence type="predicted"/>
<feature type="domain" description="HTH tetR-type" evidence="3">
    <location>
        <begin position="6"/>
        <end position="66"/>
    </location>
</feature>
<accession>A0A0C1Q4V5</accession>
<evidence type="ECO:0000313" key="4">
    <source>
        <dbReference type="EMBL" id="MBS1009754.1"/>
    </source>
</evidence>